<dbReference type="InterPro" id="IPR015422">
    <property type="entry name" value="PyrdxlP-dep_Trfase_small"/>
</dbReference>
<proteinExistence type="predicted"/>
<accession>A0A0R3T5U3</accession>
<dbReference type="AlphaFoldDB" id="A0A0R3T5U3"/>
<reference evidence="1 2" key="2">
    <citation type="submission" date="2018-11" db="EMBL/GenBank/DDBJ databases">
        <authorList>
            <consortium name="Pathogen Informatics"/>
        </authorList>
    </citation>
    <scope>NUCLEOTIDE SEQUENCE [LARGE SCALE GENOMIC DNA]</scope>
</reference>
<gene>
    <name evidence="1" type="ORF">HNAJ_LOCUS2430</name>
</gene>
<dbReference type="EMBL" id="UZAE01001181">
    <property type="protein sequence ID" value="VDN98289.1"/>
    <property type="molecule type" value="Genomic_DNA"/>
</dbReference>
<keyword evidence="2" id="KW-1185">Reference proteome</keyword>
<sequence length="176" mass="19936">MLLKNFYVIKGPLFPLKKLYSFSGTCSIFRRSHGTSNTFEKNPFPPICDGIEQCIIDQCPKSSKNEGNSLSNKIVKNGPSSTSACVLSPCVSTVSPRPSLVKTSPISFNYNAFFEEQIDKKRSTSTYRVFRRILRDADHYPFAEDFSTGQRQIVNVWCSNDYLGMSRHPMVRESAR</sequence>
<dbReference type="Gene3D" id="3.90.1150.10">
    <property type="entry name" value="Aspartate Aminotransferase, domain 1"/>
    <property type="match status" value="1"/>
</dbReference>
<dbReference type="OrthoDB" id="10263824at2759"/>
<reference evidence="3" key="1">
    <citation type="submission" date="2017-02" db="UniProtKB">
        <authorList>
            <consortium name="WormBaseParasite"/>
        </authorList>
    </citation>
    <scope>IDENTIFICATION</scope>
</reference>
<protein>
    <submittedName>
        <fullName evidence="3">5-aminolevulinate synthase</fullName>
    </submittedName>
</protein>
<name>A0A0R3T5U3_RODNA</name>
<evidence type="ECO:0000313" key="2">
    <source>
        <dbReference type="Proteomes" id="UP000278807"/>
    </source>
</evidence>
<evidence type="ECO:0000313" key="3">
    <source>
        <dbReference type="WBParaSite" id="HNAJ_0000243101-mRNA-1"/>
    </source>
</evidence>
<dbReference type="WBParaSite" id="HNAJ_0000243101-mRNA-1">
    <property type="protein sequence ID" value="HNAJ_0000243101-mRNA-1"/>
    <property type="gene ID" value="HNAJ_0000243101"/>
</dbReference>
<dbReference type="Proteomes" id="UP000278807">
    <property type="component" value="Unassembled WGS sequence"/>
</dbReference>
<dbReference type="STRING" id="102285.A0A0R3T5U3"/>
<organism evidence="3">
    <name type="scientific">Rodentolepis nana</name>
    <name type="common">Dwarf tapeworm</name>
    <name type="synonym">Hymenolepis nana</name>
    <dbReference type="NCBI Taxonomy" id="102285"/>
    <lineage>
        <taxon>Eukaryota</taxon>
        <taxon>Metazoa</taxon>
        <taxon>Spiralia</taxon>
        <taxon>Lophotrochozoa</taxon>
        <taxon>Platyhelminthes</taxon>
        <taxon>Cestoda</taxon>
        <taxon>Eucestoda</taxon>
        <taxon>Cyclophyllidea</taxon>
        <taxon>Hymenolepididae</taxon>
        <taxon>Rodentolepis</taxon>
    </lineage>
</organism>
<evidence type="ECO:0000313" key="1">
    <source>
        <dbReference type="EMBL" id="VDN98289.1"/>
    </source>
</evidence>